<dbReference type="PANTHER" id="PTHR12064">
    <property type="entry name" value="METAL TRANSPORTER CNNM"/>
    <property type="match status" value="1"/>
</dbReference>
<dbReference type="Proteomes" id="UP001642484">
    <property type="component" value="Unassembled WGS sequence"/>
</dbReference>
<feature type="compositionally biased region" description="Basic residues" evidence="3">
    <location>
        <begin position="308"/>
        <end position="321"/>
    </location>
</feature>
<feature type="transmembrane region" description="Helical" evidence="4">
    <location>
        <begin position="43"/>
        <end position="60"/>
    </location>
</feature>
<dbReference type="PROSITE" id="PS51371">
    <property type="entry name" value="CBS"/>
    <property type="match status" value="1"/>
</dbReference>
<keyword evidence="2 4" id="KW-0812">Transmembrane</keyword>
<sequence>MDAARYARKILPLRQQGNLLLCTILLGNTAVNAAMAQLLADYAGGFIGFLLTTAIIVILCEIVPQSVCTRHGLFLGAAGSPIIRLAMLLFYPITKPYALVLDRLFPQRENLLDRSQLQALVEYQKSAAPGMLAEGQAEMLIGTWKFFACGALGMAQKTVSEVMVKLDAACSLSPKDILDYAFIAQVVQQGFSRFPVVEPSSGQVVGLLHCKDLLSLRDPEYDHLEEVRGRSATVGELLEALRQAGRHVWMRFVGIWARSVLSNPWVTLAFVLAFCCAMGCAASATAVTNFSKVVPADRSDEALAATTRRGRSNPKSIKRSQVHQPDEQKAVQMVQSAEPELPELPFDISEEDQVDFDESKLAVYKSWEWPDQEAPANLPLPPGRYDHERNNRRVLRFGRSARRHPRAFANLIGRELDETEKGET</sequence>
<evidence type="ECO:0000256" key="2">
    <source>
        <dbReference type="PROSITE-ProRule" id="PRU01193"/>
    </source>
</evidence>
<accession>A0ABP0IZ76</accession>
<proteinExistence type="predicted"/>
<dbReference type="Gene3D" id="3.10.580.10">
    <property type="entry name" value="CBS-domain"/>
    <property type="match status" value="1"/>
</dbReference>
<keyword evidence="2 4" id="KW-1133">Transmembrane helix</keyword>
<feature type="transmembrane region" description="Helical" evidence="4">
    <location>
        <begin position="72"/>
        <end position="93"/>
    </location>
</feature>
<evidence type="ECO:0000313" key="7">
    <source>
        <dbReference type="EMBL" id="CAK9007358.1"/>
    </source>
</evidence>
<evidence type="ECO:0000256" key="4">
    <source>
        <dbReference type="SAM" id="Phobius"/>
    </source>
</evidence>
<organism evidence="7 8">
    <name type="scientific">Durusdinium trenchii</name>
    <dbReference type="NCBI Taxonomy" id="1381693"/>
    <lineage>
        <taxon>Eukaryota</taxon>
        <taxon>Sar</taxon>
        <taxon>Alveolata</taxon>
        <taxon>Dinophyceae</taxon>
        <taxon>Suessiales</taxon>
        <taxon>Symbiodiniaceae</taxon>
        <taxon>Durusdinium</taxon>
    </lineage>
</organism>
<keyword evidence="1" id="KW-0129">CBS domain</keyword>
<dbReference type="InterPro" id="IPR000644">
    <property type="entry name" value="CBS_dom"/>
</dbReference>
<dbReference type="PROSITE" id="PS51846">
    <property type="entry name" value="CNNM"/>
    <property type="match status" value="1"/>
</dbReference>
<dbReference type="EMBL" id="CAXAMN010004025">
    <property type="protein sequence ID" value="CAK9007358.1"/>
    <property type="molecule type" value="Genomic_DNA"/>
</dbReference>
<feature type="region of interest" description="Disordered" evidence="3">
    <location>
        <begin position="302"/>
        <end position="327"/>
    </location>
</feature>
<dbReference type="InterPro" id="IPR045095">
    <property type="entry name" value="ACDP"/>
</dbReference>
<gene>
    <name evidence="7" type="ORF">CCMP2556_LOCUS8810</name>
</gene>
<name>A0ABP0IZ76_9DINO</name>
<keyword evidence="2 4" id="KW-0472">Membrane</keyword>
<dbReference type="InterPro" id="IPR002550">
    <property type="entry name" value="CNNM"/>
</dbReference>
<evidence type="ECO:0000313" key="8">
    <source>
        <dbReference type="Proteomes" id="UP001642484"/>
    </source>
</evidence>
<feature type="domain" description="CNNM transmembrane" evidence="6">
    <location>
        <begin position="1"/>
        <end position="136"/>
    </location>
</feature>
<dbReference type="SUPFAM" id="SSF54631">
    <property type="entry name" value="CBS-domain pair"/>
    <property type="match status" value="1"/>
</dbReference>
<protein>
    <recommendedName>
        <fullName evidence="9">CNNM transmembrane domain-containing protein</fullName>
    </recommendedName>
</protein>
<dbReference type="Pfam" id="PF01595">
    <property type="entry name" value="CNNM"/>
    <property type="match status" value="1"/>
</dbReference>
<reference evidence="7 8" key="1">
    <citation type="submission" date="2024-02" db="EMBL/GenBank/DDBJ databases">
        <authorList>
            <person name="Chen Y."/>
            <person name="Shah S."/>
            <person name="Dougan E. K."/>
            <person name="Thang M."/>
            <person name="Chan C."/>
        </authorList>
    </citation>
    <scope>NUCLEOTIDE SEQUENCE [LARGE SCALE GENOMIC DNA]</scope>
</reference>
<feature type="domain" description="CBS" evidence="5">
    <location>
        <begin position="163"/>
        <end position="226"/>
    </location>
</feature>
<evidence type="ECO:0000256" key="1">
    <source>
        <dbReference type="PROSITE-ProRule" id="PRU00703"/>
    </source>
</evidence>
<evidence type="ECO:0000259" key="6">
    <source>
        <dbReference type="PROSITE" id="PS51846"/>
    </source>
</evidence>
<evidence type="ECO:0000259" key="5">
    <source>
        <dbReference type="PROSITE" id="PS51371"/>
    </source>
</evidence>
<evidence type="ECO:0008006" key="9">
    <source>
        <dbReference type="Google" id="ProtNLM"/>
    </source>
</evidence>
<keyword evidence="8" id="KW-1185">Reference proteome</keyword>
<dbReference type="InterPro" id="IPR046342">
    <property type="entry name" value="CBS_dom_sf"/>
</dbReference>
<evidence type="ECO:0000256" key="3">
    <source>
        <dbReference type="SAM" id="MobiDB-lite"/>
    </source>
</evidence>
<dbReference type="PANTHER" id="PTHR12064:SF94">
    <property type="entry name" value="UNEXTENDED PROTEIN"/>
    <property type="match status" value="1"/>
</dbReference>
<comment type="caution">
    <text evidence="7">The sequence shown here is derived from an EMBL/GenBank/DDBJ whole genome shotgun (WGS) entry which is preliminary data.</text>
</comment>